<evidence type="ECO:0000313" key="2">
    <source>
        <dbReference type="EMBL" id="GID67783.1"/>
    </source>
</evidence>
<feature type="domain" description="Methyltransferase FkbM" evidence="1">
    <location>
        <begin position="37"/>
        <end position="212"/>
    </location>
</feature>
<dbReference type="EMBL" id="BOMH01000041">
    <property type="protein sequence ID" value="GID67783.1"/>
    <property type="molecule type" value="Genomic_DNA"/>
</dbReference>
<keyword evidence="3" id="KW-1185">Reference proteome</keyword>
<evidence type="ECO:0000259" key="1">
    <source>
        <dbReference type="Pfam" id="PF05050"/>
    </source>
</evidence>
<dbReference type="PANTHER" id="PTHR34203">
    <property type="entry name" value="METHYLTRANSFERASE, FKBM FAMILY PROTEIN"/>
    <property type="match status" value="1"/>
</dbReference>
<comment type="caution">
    <text evidence="2">The sequence shown here is derived from an EMBL/GenBank/DDBJ whole genome shotgun (WGS) entry which is preliminary data.</text>
</comment>
<dbReference type="GO" id="GO:0032259">
    <property type="term" value="P:methylation"/>
    <property type="evidence" value="ECO:0007669"/>
    <property type="project" value="UniProtKB-KW"/>
</dbReference>
<dbReference type="GO" id="GO:0008168">
    <property type="term" value="F:methyltransferase activity"/>
    <property type="evidence" value="ECO:0007669"/>
    <property type="project" value="UniProtKB-KW"/>
</dbReference>
<proteinExistence type="predicted"/>
<organism evidence="2 3">
    <name type="scientific">Actinoplanes cyaneus</name>
    <dbReference type="NCBI Taxonomy" id="52696"/>
    <lineage>
        <taxon>Bacteria</taxon>
        <taxon>Bacillati</taxon>
        <taxon>Actinomycetota</taxon>
        <taxon>Actinomycetes</taxon>
        <taxon>Micromonosporales</taxon>
        <taxon>Micromonosporaceae</taxon>
        <taxon>Actinoplanes</taxon>
    </lineage>
</organism>
<protein>
    <submittedName>
        <fullName evidence="2">Methyltransferase</fullName>
    </submittedName>
</protein>
<dbReference type="PANTHER" id="PTHR34203:SF15">
    <property type="entry name" value="SLL1173 PROTEIN"/>
    <property type="match status" value="1"/>
</dbReference>
<dbReference type="NCBIfam" id="TIGR01444">
    <property type="entry name" value="fkbM_fam"/>
    <property type="match status" value="1"/>
</dbReference>
<dbReference type="InterPro" id="IPR052514">
    <property type="entry name" value="SAM-dependent_MTase"/>
</dbReference>
<dbReference type="Pfam" id="PF05050">
    <property type="entry name" value="Methyltransf_21"/>
    <property type="match status" value="1"/>
</dbReference>
<reference evidence="2" key="1">
    <citation type="submission" date="2021-01" db="EMBL/GenBank/DDBJ databases">
        <title>Whole genome shotgun sequence of Actinoplanes cyaneus NBRC 14990.</title>
        <authorList>
            <person name="Komaki H."/>
            <person name="Tamura T."/>
        </authorList>
    </citation>
    <scope>NUCLEOTIDE SEQUENCE</scope>
    <source>
        <strain evidence="2">NBRC 14990</strain>
    </source>
</reference>
<keyword evidence="2" id="KW-0489">Methyltransferase</keyword>
<sequence>MTILNAVATTLSRHTRYLDAELHTIGGLVRPGDVCLDIGSAAGLYSRLLSDLAGPDGAVHSAEPLTFGHPFWTRVLGAQRRANVHHRAVALGAEPGRVAMRVPYTPAGPATSRSFLDWKSRGVGSGDEFTRYEDVLVEVTTVDEMVAQARLHRLDFVKIDVEGGELHVLHGAAETVDRFRPVMFIEIEERHTCRYAYSPGDVVGWLTARGYVMYTWERGWRPAERVCAHTNNYLFRPR</sequence>
<name>A0A919IQP0_9ACTN</name>
<dbReference type="InterPro" id="IPR029063">
    <property type="entry name" value="SAM-dependent_MTases_sf"/>
</dbReference>
<dbReference type="InterPro" id="IPR006342">
    <property type="entry name" value="FkbM_mtfrase"/>
</dbReference>
<dbReference type="Gene3D" id="3.40.50.150">
    <property type="entry name" value="Vaccinia Virus protein VP39"/>
    <property type="match status" value="1"/>
</dbReference>
<dbReference type="SUPFAM" id="SSF53335">
    <property type="entry name" value="S-adenosyl-L-methionine-dependent methyltransferases"/>
    <property type="match status" value="1"/>
</dbReference>
<accession>A0A919IQP0</accession>
<dbReference type="Proteomes" id="UP000619479">
    <property type="component" value="Unassembled WGS sequence"/>
</dbReference>
<gene>
    <name evidence="2" type="ORF">Acy02nite_56640</name>
</gene>
<dbReference type="AlphaFoldDB" id="A0A919IQP0"/>
<evidence type="ECO:0000313" key="3">
    <source>
        <dbReference type="Proteomes" id="UP000619479"/>
    </source>
</evidence>
<dbReference type="RefSeq" id="WP_203745886.1">
    <property type="nucleotide sequence ID" value="NZ_BAAAUC010000008.1"/>
</dbReference>
<keyword evidence="2" id="KW-0808">Transferase</keyword>